<reference evidence="1 2" key="1">
    <citation type="submission" date="2022-04" db="EMBL/GenBank/DDBJ databases">
        <title>Chromosome-level reference genomes for two strains of Caenorhabditis briggsae: an improved platform for comparative genomics.</title>
        <authorList>
            <person name="Stevens L."/>
            <person name="Andersen E."/>
        </authorList>
    </citation>
    <scope>NUCLEOTIDE SEQUENCE [LARGE SCALE GENOMIC DNA]</scope>
    <source>
        <strain evidence="1">VX34</strain>
        <tissue evidence="1">Whole-organism</tissue>
    </source>
</reference>
<dbReference type="Proteomes" id="UP000829354">
    <property type="component" value="Chromosome X"/>
</dbReference>
<sequence length="99" mass="11098">MVETELCLTVEARPSVAATHFHEMRMFASFFEQGVKALQPSSTLQSSRDYTPLEIQAVTGLRENSELAYILLVPESQESIVANSFAPPQHILQIRAHRV</sequence>
<dbReference type="AlphaFoldDB" id="A0AAE9JSR9"/>
<organism evidence="1 2">
    <name type="scientific">Caenorhabditis briggsae</name>
    <dbReference type="NCBI Taxonomy" id="6238"/>
    <lineage>
        <taxon>Eukaryota</taxon>
        <taxon>Metazoa</taxon>
        <taxon>Ecdysozoa</taxon>
        <taxon>Nematoda</taxon>
        <taxon>Chromadorea</taxon>
        <taxon>Rhabditida</taxon>
        <taxon>Rhabditina</taxon>
        <taxon>Rhabditomorpha</taxon>
        <taxon>Rhabditoidea</taxon>
        <taxon>Rhabditidae</taxon>
        <taxon>Peloderinae</taxon>
        <taxon>Caenorhabditis</taxon>
    </lineage>
</organism>
<dbReference type="EMBL" id="CP092625">
    <property type="protein sequence ID" value="UMM42508.1"/>
    <property type="molecule type" value="Genomic_DNA"/>
</dbReference>
<name>A0AAE9JSR9_CAEBR</name>
<proteinExistence type="predicted"/>
<evidence type="ECO:0000313" key="1">
    <source>
        <dbReference type="EMBL" id="UMM42508.1"/>
    </source>
</evidence>
<gene>
    <name evidence="1" type="ORF">L5515_018312</name>
</gene>
<accession>A0AAE9JSR9</accession>
<protein>
    <submittedName>
        <fullName evidence="1">Uncharacterized protein</fullName>
    </submittedName>
</protein>
<keyword evidence="2" id="KW-1185">Reference proteome</keyword>
<evidence type="ECO:0000313" key="2">
    <source>
        <dbReference type="Proteomes" id="UP000829354"/>
    </source>
</evidence>